<gene>
    <name evidence="4" type="ORF">BLA39750_01349</name>
</gene>
<evidence type="ECO:0000256" key="2">
    <source>
        <dbReference type="SAM" id="MobiDB-lite"/>
    </source>
</evidence>
<evidence type="ECO:0000313" key="4">
    <source>
        <dbReference type="EMBL" id="VWC83139.1"/>
    </source>
</evidence>
<evidence type="ECO:0000313" key="5">
    <source>
        <dbReference type="Proteomes" id="UP000494110"/>
    </source>
</evidence>
<dbReference type="InterPro" id="IPR022753">
    <property type="entry name" value="T4SS_pilus_biogen_PilP"/>
</dbReference>
<dbReference type="Proteomes" id="UP000494110">
    <property type="component" value="Unassembled WGS sequence"/>
</dbReference>
<evidence type="ECO:0008006" key="6">
    <source>
        <dbReference type="Google" id="ProtNLM"/>
    </source>
</evidence>
<organism evidence="4 5">
    <name type="scientific">Burkholderia lata (strain ATCC 17760 / DSM 23089 / LMG 22485 / NCIMB 9086 / R18194 / 383)</name>
    <dbReference type="NCBI Taxonomy" id="482957"/>
    <lineage>
        <taxon>Bacteria</taxon>
        <taxon>Pseudomonadati</taxon>
        <taxon>Pseudomonadota</taxon>
        <taxon>Betaproteobacteria</taxon>
        <taxon>Burkholderiales</taxon>
        <taxon>Burkholderiaceae</taxon>
        <taxon>Burkholderia</taxon>
        <taxon>Burkholderia cepacia complex</taxon>
    </lineage>
</organism>
<name>A0A6P2V9W3_BURL3</name>
<proteinExistence type="predicted"/>
<feature type="chain" id="PRO_5026910646" description="Type IV pilus biogenesis protein PilP" evidence="3">
    <location>
        <begin position="28"/>
        <end position="253"/>
    </location>
</feature>
<feature type="region of interest" description="Disordered" evidence="2">
    <location>
        <begin position="230"/>
        <end position="253"/>
    </location>
</feature>
<accession>A0A6P2V9W3</accession>
<dbReference type="EMBL" id="CABVQN010000004">
    <property type="protein sequence ID" value="VWC83139.1"/>
    <property type="molecule type" value="Genomic_DNA"/>
</dbReference>
<reference evidence="4 5" key="1">
    <citation type="submission" date="2019-09" db="EMBL/GenBank/DDBJ databases">
        <authorList>
            <person name="Depoorter E."/>
        </authorList>
    </citation>
    <scope>NUCLEOTIDE SEQUENCE [LARGE SCALE GENOMIC DNA]</scope>
    <source>
        <strain evidence="4">R-39750</strain>
    </source>
</reference>
<evidence type="ECO:0000256" key="3">
    <source>
        <dbReference type="SAM" id="SignalP"/>
    </source>
</evidence>
<dbReference type="NCBIfam" id="TIGR03021">
    <property type="entry name" value="pilP_fam"/>
    <property type="match status" value="1"/>
</dbReference>
<dbReference type="RefSeq" id="WP_175011486.1">
    <property type="nucleotide sequence ID" value="NZ_CABVQN010000004.1"/>
</dbReference>
<evidence type="ECO:0000256" key="1">
    <source>
        <dbReference type="SAM" id="Coils"/>
    </source>
</evidence>
<keyword evidence="1" id="KW-0175">Coiled coil</keyword>
<feature type="signal peptide" evidence="3">
    <location>
        <begin position="1"/>
        <end position="27"/>
    </location>
</feature>
<sequence>MNTKFTVHVCAAGLIAAAGLVADCANAAPAPAKDLGSGLSASWDVGSPRSQGVTVTAAAAVAPVNGGGELAVSKTSPPPGNPDSHLAMSTNPTWKSYYGTLDAVNSESQLMKAQIENEKLRHDLEQARRGVFNDAGAGRGNAGVPPFPMAGQQSLTATAAAPLGDPPRAVVQEVSMVDGTWTAKIRLSSGAQVKAHVGDTVRGIGKIKSIDLSQVSVEQGGKVTELAFGGEGAQASTQSSSVPVPGGMAPGLR</sequence>
<feature type="coiled-coil region" evidence="1">
    <location>
        <begin position="103"/>
        <end position="130"/>
    </location>
</feature>
<keyword evidence="3" id="KW-0732">Signal</keyword>
<dbReference type="AlphaFoldDB" id="A0A6P2V9W3"/>
<protein>
    <recommendedName>
        <fullName evidence="6">Type IV pilus biogenesis protein PilP</fullName>
    </recommendedName>
</protein>